<evidence type="ECO:0000313" key="5">
    <source>
        <dbReference type="EMBL" id="MBI5249771.1"/>
    </source>
</evidence>
<dbReference type="GO" id="GO:0004467">
    <property type="term" value="F:long-chain fatty acid-CoA ligase activity"/>
    <property type="evidence" value="ECO:0007669"/>
    <property type="project" value="TreeGrafter"/>
</dbReference>
<accession>A0A9D6V0E9</accession>
<dbReference type="Pfam" id="PF00501">
    <property type="entry name" value="AMP-binding"/>
    <property type="match status" value="1"/>
</dbReference>
<evidence type="ECO:0000256" key="1">
    <source>
        <dbReference type="ARBA" id="ARBA00022598"/>
    </source>
</evidence>
<dbReference type="SUPFAM" id="SSF56801">
    <property type="entry name" value="Acetyl-CoA synthetase-like"/>
    <property type="match status" value="1"/>
</dbReference>
<name>A0A9D6V0E9_9BACT</name>
<dbReference type="Gene3D" id="3.40.50.12780">
    <property type="entry name" value="N-terminal domain of ligase-like"/>
    <property type="match status" value="1"/>
</dbReference>
<dbReference type="PANTHER" id="PTHR43272">
    <property type="entry name" value="LONG-CHAIN-FATTY-ACID--COA LIGASE"/>
    <property type="match status" value="1"/>
</dbReference>
<reference evidence="5" key="1">
    <citation type="submission" date="2020-07" db="EMBL/GenBank/DDBJ databases">
        <title>Huge and variable diversity of episymbiotic CPR bacteria and DPANN archaea in groundwater ecosystems.</title>
        <authorList>
            <person name="He C.Y."/>
            <person name="Keren R."/>
            <person name="Whittaker M."/>
            <person name="Farag I.F."/>
            <person name="Doudna J."/>
            <person name="Cate J.H.D."/>
            <person name="Banfield J.F."/>
        </authorList>
    </citation>
    <scope>NUCLEOTIDE SEQUENCE</scope>
    <source>
        <strain evidence="5">NC_groundwater_1664_Pr3_B-0.1um_52_9</strain>
    </source>
</reference>
<sequence>MPGTAATFPQLFFNQVESKKDETALRHKEYGIWKRVSWREYGELVRVAAAGLISLGIEPGDRVAILGDNRPEWVICHLAAMTVGGATCGVYPTSASEQVAYVVGHSEAKILFVENEEQVDKVLQILPRLSVVRVVVWDPKGLWGFSHEKISFFDEFLEIGRKKLAEFPDVVDHRRSEIKEDDTAMIIYTSGTTGPPKGAMISHKNILSITESFISANHAYDTDEMVSYLPLAHIYENLISLFQAIWAGGTVNFVESIDTLPQNLREVSPTVFASVPRIWEKFASMIEIRMSDSTFLKKALYRLSIGVGLKYVRTKPKTPERFRWSLAYWPLYWLVLCHLKRQLGFERLRWAVCAAAPASTDLFEYFNALGIPLREGYGQTESTGVIAVQRLERPRWGYVGEPVPNMEIKIADDGEVLVSGPGVFKGYFKDPGLSAETIKNGWLHTGDVGVMDDGFLKILDRKKDIIITAGGKNITPAFIENKLKFSSYIQDAVVIGEGRKYLVALILIDEDNVTKYAQDNRIPFTTFADLTKNPEILKLMESEVTKVNKTLSSVEGIKKFALLPRRFYEEDGDVTPTKKVKRRFLEKRYADLINSLYGK</sequence>
<dbReference type="InterPro" id="IPR000873">
    <property type="entry name" value="AMP-dep_synth/lig_dom"/>
</dbReference>
<protein>
    <submittedName>
        <fullName evidence="5">AMP-binding protein</fullName>
    </submittedName>
</protein>
<dbReference type="InterPro" id="IPR042099">
    <property type="entry name" value="ANL_N_sf"/>
</dbReference>
<gene>
    <name evidence="5" type="ORF">HY912_09765</name>
</gene>
<keyword evidence="3" id="KW-0443">Lipid metabolism</keyword>
<evidence type="ECO:0000259" key="4">
    <source>
        <dbReference type="Pfam" id="PF00501"/>
    </source>
</evidence>
<dbReference type="PANTHER" id="PTHR43272:SF32">
    <property type="entry name" value="AMP-DEPENDENT SYNTHETASE_LIGASE DOMAIN-CONTAINING PROTEIN"/>
    <property type="match status" value="1"/>
</dbReference>
<dbReference type="InterPro" id="IPR020845">
    <property type="entry name" value="AMP-binding_CS"/>
</dbReference>
<dbReference type="Proteomes" id="UP000807825">
    <property type="component" value="Unassembled WGS sequence"/>
</dbReference>
<dbReference type="EMBL" id="JACRDE010000262">
    <property type="protein sequence ID" value="MBI5249771.1"/>
    <property type="molecule type" value="Genomic_DNA"/>
</dbReference>
<dbReference type="AlphaFoldDB" id="A0A9D6V0E9"/>
<evidence type="ECO:0000313" key="6">
    <source>
        <dbReference type="Proteomes" id="UP000807825"/>
    </source>
</evidence>
<evidence type="ECO:0000256" key="2">
    <source>
        <dbReference type="ARBA" id="ARBA00022832"/>
    </source>
</evidence>
<keyword evidence="2" id="KW-0276">Fatty acid metabolism</keyword>
<dbReference type="Pfam" id="PF23562">
    <property type="entry name" value="AMP-binding_C_3"/>
    <property type="match status" value="1"/>
</dbReference>
<comment type="caution">
    <text evidence="5">The sequence shown here is derived from an EMBL/GenBank/DDBJ whole genome shotgun (WGS) entry which is preliminary data.</text>
</comment>
<evidence type="ECO:0000256" key="3">
    <source>
        <dbReference type="ARBA" id="ARBA00023098"/>
    </source>
</evidence>
<dbReference type="GO" id="GO:0016020">
    <property type="term" value="C:membrane"/>
    <property type="evidence" value="ECO:0007669"/>
    <property type="project" value="TreeGrafter"/>
</dbReference>
<organism evidence="5 6">
    <name type="scientific">Desulfomonile tiedjei</name>
    <dbReference type="NCBI Taxonomy" id="2358"/>
    <lineage>
        <taxon>Bacteria</taxon>
        <taxon>Pseudomonadati</taxon>
        <taxon>Thermodesulfobacteriota</taxon>
        <taxon>Desulfomonilia</taxon>
        <taxon>Desulfomonilales</taxon>
        <taxon>Desulfomonilaceae</taxon>
        <taxon>Desulfomonile</taxon>
    </lineage>
</organism>
<proteinExistence type="predicted"/>
<keyword evidence="1" id="KW-0436">Ligase</keyword>
<feature type="domain" description="AMP-dependent synthetase/ligase" evidence="4">
    <location>
        <begin position="12"/>
        <end position="428"/>
    </location>
</feature>
<dbReference type="PROSITE" id="PS00455">
    <property type="entry name" value="AMP_BINDING"/>
    <property type="match status" value="1"/>
</dbReference>